<accession>A0ABU9GJX2</accession>
<dbReference type="Pfam" id="PF13487">
    <property type="entry name" value="HD_5"/>
    <property type="match status" value="1"/>
</dbReference>
<dbReference type="SUPFAM" id="SSF109604">
    <property type="entry name" value="HD-domain/PDEase-like"/>
    <property type="match status" value="1"/>
</dbReference>
<proteinExistence type="predicted"/>
<dbReference type="PANTHER" id="PTHR45228:SF1">
    <property type="entry name" value="CYCLIC DI-GMP PHOSPHODIESTERASE TM_0186"/>
    <property type="match status" value="1"/>
</dbReference>
<organism evidence="2 3">
    <name type="scientific">Cobetia marina</name>
    <name type="common">Deleya marina</name>
    <dbReference type="NCBI Taxonomy" id="28258"/>
    <lineage>
        <taxon>Bacteria</taxon>
        <taxon>Pseudomonadati</taxon>
        <taxon>Pseudomonadota</taxon>
        <taxon>Gammaproteobacteria</taxon>
        <taxon>Oceanospirillales</taxon>
        <taxon>Halomonadaceae</taxon>
        <taxon>Cobetia</taxon>
    </lineage>
</organism>
<protein>
    <submittedName>
        <fullName evidence="2">HD domain-containing phosphohydrolase</fullName>
    </submittedName>
</protein>
<feature type="domain" description="HD-GYP" evidence="1">
    <location>
        <begin position="1"/>
        <end position="155"/>
    </location>
</feature>
<dbReference type="PANTHER" id="PTHR45228">
    <property type="entry name" value="CYCLIC DI-GMP PHOSPHODIESTERASE TM_0186-RELATED"/>
    <property type="match status" value="1"/>
</dbReference>
<name>A0ABU9GJX2_COBMA</name>
<evidence type="ECO:0000313" key="2">
    <source>
        <dbReference type="EMBL" id="MEL0618420.1"/>
    </source>
</evidence>
<reference evidence="2 3" key="1">
    <citation type="submission" date="2024-02" db="EMBL/GenBank/DDBJ databases">
        <title>Bacteria isolated from the canopy kelp, Nereocystis luetkeana.</title>
        <authorList>
            <person name="Pfister C.A."/>
            <person name="Younker I.T."/>
            <person name="Light S.H."/>
        </authorList>
    </citation>
    <scope>NUCLEOTIDE SEQUENCE [LARGE SCALE GENOMIC DNA]</scope>
    <source>
        <strain evidence="2 3">TI.5.07</strain>
    </source>
</reference>
<dbReference type="PROSITE" id="PS51832">
    <property type="entry name" value="HD_GYP"/>
    <property type="match status" value="1"/>
</dbReference>
<dbReference type="InterPro" id="IPR052020">
    <property type="entry name" value="Cyclic_di-GMP/3'3'-cGAMP_PDE"/>
</dbReference>
<dbReference type="InterPro" id="IPR037522">
    <property type="entry name" value="HD_GYP_dom"/>
</dbReference>
<sequence length="160" mass="17881">MPNYLYQPPYGVATLAPEALDLLERLYRHDADTLAHSWRVAGLSVSLYARLLDTLGEPLRTLSIEIAVGHHECWDGSGYPGQIMTQALPLHCRVVGLMDVFDAVASPRAYKAGWPLDRLIALFVAQAGRQFDPQLIGRLSPLWKELLAVHHQLLDQTRSD</sequence>
<gene>
    <name evidence="2" type="ORF">V6243_16455</name>
</gene>
<dbReference type="Gene3D" id="1.10.3210.10">
    <property type="entry name" value="Hypothetical protein af1432"/>
    <property type="match status" value="1"/>
</dbReference>
<dbReference type="EMBL" id="JBAKAP010000024">
    <property type="protein sequence ID" value="MEL0618420.1"/>
    <property type="molecule type" value="Genomic_DNA"/>
</dbReference>
<evidence type="ECO:0000259" key="1">
    <source>
        <dbReference type="PROSITE" id="PS51832"/>
    </source>
</evidence>
<evidence type="ECO:0000313" key="3">
    <source>
        <dbReference type="Proteomes" id="UP001378242"/>
    </source>
</evidence>
<keyword evidence="3" id="KW-1185">Reference proteome</keyword>
<comment type="caution">
    <text evidence="2">The sequence shown here is derived from an EMBL/GenBank/DDBJ whole genome shotgun (WGS) entry which is preliminary data.</text>
</comment>
<dbReference type="Proteomes" id="UP001378242">
    <property type="component" value="Unassembled WGS sequence"/>
</dbReference>
<dbReference type="RefSeq" id="WP_341542857.1">
    <property type="nucleotide sequence ID" value="NZ_JBAKAP010000024.1"/>
</dbReference>